<feature type="region of interest" description="Disordered" evidence="1">
    <location>
        <begin position="93"/>
        <end position="117"/>
    </location>
</feature>
<dbReference type="KEGG" id="scu:SCE1572_25205"/>
<feature type="compositionally biased region" description="Basic and acidic residues" evidence="1">
    <location>
        <begin position="93"/>
        <end position="103"/>
    </location>
</feature>
<sequence>MPPPLAEPKSNAASRAQVRAQGARAEVADGEYDHRMRRALAERATQPVRAKAAVYSGYGDLVAAARVAQPPRAEATSTPQAWAPGIMERRANAPVQPRERDDLGASPDNAPGATTPLSALPFRAEMEAIFGASFAGVAVERGRRGPGGAEAAAEPERITFADVEPSRATVAHELAHVVQHRRSAPARRGVVGSRDDPAEREARRAASAALAGIPVRIERAPTAHTHLNDGPATAEGQASTTPDERARAIHEALHGSWFTTDADGAVRPLRGLSPRSVRAVRQAYLQLYDASLEEELEGIPQGRALVLPALTIVERLALQLGTFDDNEDGIMQILRTATAAELREAASDLRIYQYLDELDADQDYEARKMLWPDRRLEHAVRRLQQAEGTINDDESAVYQTLLDLSPAERRQLWYRHQSALRFIDDGDERATVRRMCIDAEGNAASEAAALEAAMGAATLGAGTDDALVALCVGEVAELSQERARIAQALDTGVASDGTPLSDAERRALTARQGEIAGVPGLVAADSTFMEDLHGDVSAEEFSEFGAAMGMDVYARAKQRLLDALGTFNDDEDAIFDTLRDLQAPVTPPDGRPLSALSADEQRRLQREANAELRRRLRDDPDLAGVWGALDDDERAMADDYVGGDSYRVALRELERAYDRFDTDELGILRIAARMSAEERERLTRETPPIYYNILLRPGLNEGETALFQEVLRTGRLPLEATFDVAMTGDGTDEDLVNEALRSISDAERQTYRFGYWIEREGIEPDTDAGRAALQSYRDMRARLDSELEDEELDAALTHLLGTPTPEEVRTAQGRAIAADIMYHRQRERLELMGGWLDWAITGDETATQAHEIFEGRYRAAQSGSMSMEQFLVLVGLNQEFDQSLQGYQQTVETVGNIAGTIAATVIGIVLVIASEGTLAPAAAKLISAWGGAALWGAVGGGTAMVATREAIAGDFYTTFGAEGARDFTIGAVEGATTIAASRLATAAVEMVGLSGQTLTAAVTRAALGATDAGLATVGRAAAGASLEAAIDGLLSGAAGELTMTATDAQTWRQTVWNVLGSMGMALLRGGAMGAGVGAVTGGLLGGGGAYRRYRGLQGIPTTWSDDLGGAVAGVDTVGGVSLRLSHGIDDASLLAHADEALRLHSYSELRERILGALTGRRVFPPGSRAFEAQEELRKLLPIMDDRAAALASGTLDPDTQHILRSQLDVMEARAEHFRGVVDAGDLSPGTGSIGQPQAPPGPPYYPDPPAGHYYARTDQGWDLRRYPGARDEGVEPMTLVPDGPDRFRVVRRPTDEPVELFAEGTTDVQAFELLAGADSRSSFRAYFEMLQNAEPPIASRAEIIAAIGEPGGRTVDSVRHALKKRYREEVLRRMTRGPDGSSLDQAASWQRMRDMTLPLNSSDRGNITEDWYAFWNTPDAQRQVTMANVDFPDMAQDRRADIVHEGVMREVKSGDGALSTHDREQFEDFMRAVRPGGGATIGGEQVSDVIYVFTSPRAAKLNGPWIHEKLRRYRHLSVELYDWQGGIHRFDHTNLANLDPFLASL</sequence>
<evidence type="ECO:0000256" key="1">
    <source>
        <dbReference type="SAM" id="MobiDB-lite"/>
    </source>
</evidence>
<dbReference type="SUPFAM" id="SSF47874">
    <property type="entry name" value="Annexin"/>
    <property type="match status" value="1"/>
</dbReference>
<dbReference type="EMBL" id="CP003969">
    <property type="protein sequence ID" value="AGP37497.1"/>
    <property type="molecule type" value="Genomic_DNA"/>
</dbReference>
<feature type="region of interest" description="Disordered" evidence="1">
    <location>
        <begin position="179"/>
        <end position="202"/>
    </location>
</feature>
<feature type="region of interest" description="Disordered" evidence="1">
    <location>
        <begin position="1"/>
        <end position="30"/>
    </location>
</feature>
<dbReference type="STRING" id="1254432.SCE1572_25205"/>
<name>S4XWC3_SORCE</name>
<evidence type="ECO:0000313" key="4">
    <source>
        <dbReference type="Proteomes" id="UP000014803"/>
    </source>
</evidence>
<dbReference type="eggNOG" id="COG3170">
    <property type="taxonomic scope" value="Bacteria"/>
</dbReference>
<dbReference type="Gene3D" id="1.10.220.10">
    <property type="entry name" value="Annexin"/>
    <property type="match status" value="1"/>
</dbReference>
<accession>S4XWC3</accession>
<feature type="compositionally biased region" description="Basic and acidic residues" evidence="1">
    <location>
        <begin position="193"/>
        <end position="202"/>
    </location>
</feature>
<organism evidence="3 4">
    <name type="scientific">Sorangium cellulosum So0157-2</name>
    <dbReference type="NCBI Taxonomy" id="1254432"/>
    <lineage>
        <taxon>Bacteria</taxon>
        <taxon>Pseudomonadati</taxon>
        <taxon>Myxococcota</taxon>
        <taxon>Polyangia</taxon>
        <taxon>Polyangiales</taxon>
        <taxon>Polyangiaceae</taxon>
        <taxon>Sorangium</taxon>
    </lineage>
</organism>
<protein>
    <recommendedName>
        <fullName evidence="2">eCIS core domain-containing protein</fullName>
    </recommendedName>
</protein>
<dbReference type="PATRIC" id="fig|1254432.3.peg.5722"/>
<feature type="region of interest" description="Disordered" evidence="1">
    <location>
        <begin position="224"/>
        <end position="244"/>
    </location>
</feature>
<dbReference type="GO" id="GO:0005544">
    <property type="term" value="F:calcium-dependent phospholipid binding"/>
    <property type="evidence" value="ECO:0007669"/>
    <property type="project" value="InterPro"/>
</dbReference>
<evidence type="ECO:0000313" key="3">
    <source>
        <dbReference type="EMBL" id="AGP37497.1"/>
    </source>
</evidence>
<proteinExistence type="predicted"/>
<dbReference type="InterPro" id="IPR037104">
    <property type="entry name" value="Annexin_sf"/>
</dbReference>
<feature type="domain" description="eCIS core" evidence="2">
    <location>
        <begin position="121"/>
        <end position="182"/>
    </location>
</feature>
<dbReference type="GO" id="GO:0005509">
    <property type="term" value="F:calcium ion binding"/>
    <property type="evidence" value="ECO:0007669"/>
    <property type="project" value="InterPro"/>
</dbReference>
<dbReference type="Proteomes" id="UP000014803">
    <property type="component" value="Chromosome"/>
</dbReference>
<dbReference type="InterPro" id="IPR025295">
    <property type="entry name" value="eCIS_core_dom"/>
</dbReference>
<reference evidence="3 4" key="1">
    <citation type="journal article" date="2013" name="Sci. Rep.">
        <title>Extraordinary expansion of a Sorangium cellulosum genome from an alkaline milieu.</title>
        <authorList>
            <person name="Han K."/>
            <person name="Li Z.F."/>
            <person name="Peng R."/>
            <person name="Zhu L.P."/>
            <person name="Zhou T."/>
            <person name="Wang L.G."/>
            <person name="Li S.G."/>
            <person name="Zhang X.B."/>
            <person name="Hu W."/>
            <person name="Wu Z.H."/>
            <person name="Qin N."/>
            <person name="Li Y.Z."/>
        </authorList>
    </citation>
    <scope>NUCLEOTIDE SEQUENCE [LARGE SCALE GENOMIC DNA]</scope>
    <source>
        <strain evidence="3 4">So0157-2</strain>
    </source>
</reference>
<dbReference type="HOGENOM" id="CLU_247622_0_0_7"/>
<evidence type="ECO:0000259" key="2">
    <source>
        <dbReference type="Pfam" id="PF13699"/>
    </source>
</evidence>
<gene>
    <name evidence="3" type="ORF">SCE1572_25205</name>
</gene>
<dbReference type="Pfam" id="PF13699">
    <property type="entry name" value="eCIS_core"/>
    <property type="match status" value="1"/>
</dbReference>